<dbReference type="RefSeq" id="WP_409121724.1">
    <property type="nucleotide sequence ID" value="NZ_JBJVNI010000009.1"/>
</dbReference>
<name>A0ABW9HR40_9ACTN</name>
<evidence type="ECO:0000256" key="1">
    <source>
        <dbReference type="ARBA" id="ARBA00023015"/>
    </source>
</evidence>
<dbReference type="InterPro" id="IPR029016">
    <property type="entry name" value="GAF-like_dom_sf"/>
</dbReference>
<dbReference type="InterPro" id="IPR005471">
    <property type="entry name" value="Tscrpt_reg_IclR_N"/>
</dbReference>
<keyword evidence="7" id="KW-1185">Reference proteome</keyword>
<evidence type="ECO:0000256" key="3">
    <source>
        <dbReference type="ARBA" id="ARBA00023163"/>
    </source>
</evidence>
<evidence type="ECO:0000313" key="7">
    <source>
        <dbReference type="Proteomes" id="UP001631957"/>
    </source>
</evidence>
<dbReference type="Gene3D" id="1.10.10.10">
    <property type="entry name" value="Winged helix-like DNA-binding domain superfamily/Winged helix DNA-binding domain"/>
    <property type="match status" value="1"/>
</dbReference>
<dbReference type="Gene3D" id="3.30.450.40">
    <property type="match status" value="1"/>
</dbReference>
<dbReference type="InterPro" id="IPR050707">
    <property type="entry name" value="HTH_MetabolicPath_Reg"/>
</dbReference>
<gene>
    <name evidence="6" type="ORF">ACKI18_17715</name>
</gene>
<feature type="domain" description="HTH iclR-type" evidence="4">
    <location>
        <begin position="11"/>
        <end position="71"/>
    </location>
</feature>
<evidence type="ECO:0000256" key="2">
    <source>
        <dbReference type="ARBA" id="ARBA00023125"/>
    </source>
</evidence>
<accession>A0ABW9HR40</accession>
<dbReference type="Pfam" id="PF09339">
    <property type="entry name" value="HTH_IclR"/>
    <property type="match status" value="1"/>
</dbReference>
<feature type="domain" description="IclR-ED" evidence="5">
    <location>
        <begin position="72"/>
        <end position="256"/>
    </location>
</feature>
<dbReference type="InterPro" id="IPR036390">
    <property type="entry name" value="WH_DNA-bd_sf"/>
</dbReference>
<keyword evidence="3" id="KW-0804">Transcription</keyword>
<dbReference type="Pfam" id="PF01614">
    <property type="entry name" value="IclR_C"/>
    <property type="match status" value="1"/>
</dbReference>
<evidence type="ECO:0000259" key="4">
    <source>
        <dbReference type="PROSITE" id="PS51077"/>
    </source>
</evidence>
<sequence length="269" mass="28705">MPRTGTGPDFIEALARGLEVITAFAPQRPDMSLSEVATATGLARPTARRILLTLEELGYVRSSERGYALTPRVLDLGMAYVGSLGLWDVARPHMERLVARTNESCSIAQLDGGDIVYVARVAVPKIVTLSVRIGTRFPALQTSLGKVLLAALEPERLDKALAEPTRSGLTPLWQPDAGERDAALREVRAQGWALADEDLAPGIRSVAVPLRDGEGRVVAAINVNAHAAETSLADLRDRHLPLLLQTAGDISGDFARLTAVPRVVAAGRG</sequence>
<dbReference type="SUPFAM" id="SSF46785">
    <property type="entry name" value="Winged helix' DNA-binding domain"/>
    <property type="match status" value="1"/>
</dbReference>
<dbReference type="PROSITE" id="PS51078">
    <property type="entry name" value="ICLR_ED"/>
    <property type="match status" value="1"/>
</dbReference>
<dbReference type="PANTHER" id="PTHR30136:SF34">
    <property type="entry name" value="TRANSCRIPTIONAL REGULATOR"/>
    <property type="match status" value="1"/>
</dbReference>
<dbReference type="SMART" id="SM00346">
    <property type="entry name" value="HTH_ICLR"/>
    <property type="match status" value="1"/>
</dbReference>
<keyword evidence="1" id="KW-0805">Transcription regulation</keyword>
<reference evidence="6 7" key="1">
    <citation type="submission" date="2024-12" db="EMBL/GenBank/DDBJ databases">
        <title>Forecasting of Potato common scab and diversities of Pathogenic streptomyces spp. in china.</title>
        <authorList>
            <person name="Handique U."/>
            <person name="Wu J."/>
        </authorList>
    </citation>
    <scope>NUCLEOTIDE SEQUENCE [LARGE SCALE GENOMIC DNA]</scope>
    <source>
        <strain evidence="6 7">ZRIMU1530</strain>
    </source>
</reference>
<dbReference type="Proteomes" id="UP001631957">
    <property type="component" value="Unassembled WGS sequence"/>
</dbReference>
<protein>
    <submittedName>
        <fullName evidence="6">IclR family transcriptional regulator C-terminal domain-containing protein</fullName>
    </submittedName>
</protein>
<organism evidence="6 7">
    <name type="scientific">Streptomyces niveiscabiei</name>
    <dbReference type="NCBI Taxonomy" id="164115"/>
    <lineage>
        <taxon>Bacteria</taxon>
        <taxon>Bacillati</taxon>
        <taxon>Actinomycetota</taxon>
        <taxon>Actinomycetes</taxon>
        <taxon>Kitasatosporales</taxon>
        <taxon>Streptomycetaceae</taxon>
        <taxon>Streptomyces</taxon>
    </lineage>
</organism>
<comment type="caution">
    <text evidence="6">The sequence shown here is derived from an EMBL/GenBank/DDBJ whole genome shotgun (WGS) entry which is preliminary data.</text>
</comment>
<dbReference type="EMBL" id="JBJVNI010000009">
    <property type="protein sequence ID" value="MFM9610537.1"/>
    <property type="molecule type" value="Genomic_DNA"/>
</dbReference>
<evidence type="ECO:0000313" key="6">
    <source>
        <dbReference type="EMBL" id="MFM9610537.1"/>
    </source>
</evidence>
<dbReference type="SUPFAM" id="SSF55781">
    <property type="entry name" value="GAF domain-like"/>
    <property type="match status" value="1"/>
</dbReference>
<proteinExistence type="predicted"/>
<dbReference type="InterPro" id="IPR014757">
    <property type="entry name" value="Tscrpt_reg_IclR_C"/>
</dbReference>
<dbReference type="PANTHER" id="PTHR30136">
    <property type="entry name" value="HELIX-TURN-HELIX TRANSCRIPTIONAL REGULATOR, ICLR FAMILY"/>
    <property type="match status" value="1"/>
</dbReference>
<keyword evidence="2" id="KW-0238">DNA-binding</keyword>
<dbReference type="InterPro" id="IPR036388">
    <property type="entry name" value="WH-like_DNA-bd_sf"/>
</dbReference>
<evidence type="ECO:0000259" key="5">
    <source>
        <dbReference type="PROSITE" id="PS51078"/>
    </source>
</evidence>
<dbReference type="PROSITE" id="PS51077">
    <property type="entry name" value="HTH_ICLR"/>
    <property type="match status" value="1"/>
</dbReference>